<dbReference type="Pfam" id="PF02390">
    <property type="entry name" value="Methyltransf_4"/>
    <property type="match status" value="1"/>
</dbReference>
<evidence type="ECO:0000313" key="8">
    <source>
        <dbReference type="EMBL" id="MDQ0165447.1"/>
    </source>
</evidence>
<gene>
    <name evidence="7" type="primary">trmB</name>
    <name evidence="8" type="ORF">J2S11_001347</name>
</gene>
<feature type="binding site" evidence="7">
    <location>
        <position position="96"/>
    </location>
    <ligand>
        <name>S-adenosyl-L-methionine</name>
        <dbReference type="ChEBI" id="CHEBI:59789"/>
    </ligand>
</feature>
<dbReference type="PROSITE" id="PS51625">
    <property type="entry name" value="SAM_MT_TRMB"/>
    <property type="match status" value="1"/>
</dbReference>
<feature type="binding site" evidence="7">
    <location>
        <position position="122"/>
    </location>
    <ligand>
        <name>substrate</name>
    </ligand>
</feature>
<dbReference type="NCBIfam" id="NF001080">
    <property type="entry name" value="PRK00121.2-2"/>
    <property type="match status" value="1"/>
</dbReference>
<reference evidence="8 9" key="1">
    <citation type="submission" date="2023-07" db="EMBL/GenBank/DDBJ databases">
        <title>Genomic Encyclopedia of Type Strains, Phase IV (KMG-IV): sequencing the most valuable type-strain genomes for metagenomic binning, comparative biology and taxonomic classification.</title>
        <authorList>
            <person name="Goeker M."/>
        </authorList>
    </citation>
    <scope>NUCLEOTIDE SEQUENCE [LARGE SCALE GENOMIC DNA]</scope>
    <source>
        <strain evidence="8 9">DSM 12751</strain>
    </source>
</reference>
<name>A0ABT9VWT8_9BACI</name>
<dbReference type="InterPro" id="IPR029063">
    <property type="entry name" value="SAM-dependent_MTases_sf"/>
</dbReference>
<evidence type="ECO:0000256" key="2">
    <source>
        <dbReference type="ARBA" id="ARBA00003015"/>
    </source>
</evidence>
<feature type="binding site" evidence="7">
    <location>
        <position position="69"/>
    </location>
    <ligand>
        <name>S-adenosyl-L-methionine</name>
        <dbReference type="ChEBI" id="CHEBI:59789"/>
    </ligand>
</feature>
<dbReference type="HAMAP" id="MF_01057">
    <property type="entry name" value="tRNA_methyltr_TrmB"/>
    <property type="match status" value="1"/>
</dbReference>
<proteinExistence type="inferred from homology"/>
<dbReference type="Gene3D" id="3.40.50.150">
    <property type="entry name" value="Vaccinia Virus protein VP39"/>
    <property type="match status" value="1"/>
</dbReference>
<dbReference type="PANTHER" id="PTHR23417">
    <property type="entry name" value="3-DEOXY-D-MANNO-OCTULOSONIC-ACID TRANSFERASE/TRNA GUANINE-N 7 - -METHYLTRANSFERASE"/>
    <property type="match status" value="1"/>
</dbReference>
<organism evidence="8 9">
    <name type="scientific">Caldalkalibacillus horti</name>
    <dbReference type="NCBI Taxonomy" id="77523"/>
    <lineage>
        <taxon>Bacteria</taxon>
        <taxon>Bacillati</taxon>
        <taxon>Bacillota</taxon>
        <taxon>Bacilli</taxon>
        <taxon>Bacillales</taxon>
        <taxon>Bacillaceae</taxon>
        <taxon>Caldalkalibacillus</taxon>
    </lineage>
</organism>
<comment type="caution">
    <text evidence="7">Lacks conserved residue(s) required for the propagation of feature annotation.</text>
</comment>
<comment type="pathway">
    <text evidence="7">tRNA modification; N(7)-methylguanine-tRNA biosynthesis.</text>
</comment>
<dbReference type="PANTHER" id="PTHR23417:SF14">
    <property type="entry name" value="PENTACOTRIPEPTIDE-REPEAT REGION OF PRORP DOMAIN-CONTAINING PROTEIN"/>
    <property type="match status" value="1"/>
</dbReference>
<evidence type="ECO:0000256" key="3">
    <source>
        <dbReference type="ARBA" id="ARBA00022603"/>
    </source>
</evidence>
<comment type="similarity">
    <text evidence="7">Belongs to the class I-like SAM-binding methyltransferase superfamily. TrmB family.</text>
</comment>
<dbReference type="CDD" id="cd02440">
    <property type="entry name" value="AdoMet_MTases"/>
    <property type="match status" value="1"/>
</dbReference>
<keyword evidence="3 7" id="KW-0489">Methyltransferase</keyword>
<evidence type="ECO:0000256" key="1">
    <source>
        <dbReference type="ARBA" id="ARBA00000142"/>
    </source>
</evidence>
<evidence type="ECO:0000256" key="7">
    <source>
        <dbReference type="HAMAP-Rule" id="MF_01057"/>
    </source>
</evidence>
<dbReference type="RefSeq" id="WP_307392553.1">
    <property type="nucleotide sequence ID" value="NZ_BAAADK010000045.1"/>
</dbReference>
<evidence type="ECO:0000256" key="5">
    <source>
        <dbReference type="ARBA" id="ARBA00022691"/>
    </source>
</evidence>
<dbReference type="NCBIfam" id="TIGR00091">
    <property type="entry name" value="tRNA (guanosine(46)-N7)-methyltransferase TrmB"/>
    <property type="match status" value="1"/>
</dbReference>
<keyword evidence="6 7" id="KW-0819">tRNA processing</keyword>
<evidence type="ECO:0000256" key="4">
    <source>
        <dbReference type="ARBA" id="ARBA00022679"/>
    </source>
</evidence>
<dbReference type="SUPFAM" id="SSF53335">
    <property type="entry name" value="S-adenosyl-L-methionine-dependent methyltransferases"/>
    <property type="match status" value="1"/>
</dbReference>
<evidence type="ECO:0000256" key="6">
    <source>
        <dbReference type="ARBA" id="ARBA00022694"/>
    </source>
</evidence>
<accession>A0ABT9VWT8</accession>
<feature type="binding site" evidence="7">
    <location>
        <begin position="191"/>
        <end position="194"/>
    </location>
    <ligand>
        <name>substrate</name>
    </ligand>
</feature>
<dbReference type="InterPro" id="IPR055361">
    <property type="entry name" value="tRNA_methyltr_TrmB_bact"/>
</dbReference>
<keyword evidence="4 7" id="KW-0808">Transferase</keyword>
<sequence>MRLRKKPWADAEIEASPHIVVPNPTELKGKWHQFFKNNNPIHIELGTGKGQFITGMAQAHPHINYIGMELQTSVIAMALKKAKEVKAPNLCLLNQNALQLPDFFEPEELERIYVNFSDPWPKTRHAKRRLTHQVFLDIYLELLGEGNEIHMKTDNEGLFEFSLNSFSDFGCRLKNITLNLHESDMEGNIMTEYEEKFSSQGMKIYRCEAVLPAQK</sequence>
<feature type="binding site" evidence="7">
    <location>
        <position position="118"/>
    </location>
    <ligand>
        <name>S-adenosyl-L-methionine</name>
        <dbReference type="ChEBI" id="CHEBI:59789"/>
    </ligand>
</feature>
<evidence type="ECO:0000313" key="9">
    <source>
        <dbReference type="Proteomes" id="UP001235840"/>
    </source>
</evidence>
<dbReference type="EC" id="2.1.1.33" evidence="7"/>
<feature type="binding site" evidence="7">
    <location>
        <position position="44"/>
    </location>
    <ligand>
        <name>S-adenosyl-L-methionine</name>
        <dbReference type="ChEBI" id="CHEBI:59789"/>
    </ligand>
</feature>
<keyword evidence="9" id="KW-1185">Reference proteome</keyword>
<comment type="caution">
    <text evidence="8">The sequence shown here is derived from an EMBL/GenBank/DDBJ whole genome shotgun (WGS) entry which is preliminary data.</text>
</comment>
<feature type="binding site" evidence="7">
    <location>
        <position position="154"/>
    </location>
    <ligand>
        <name>substrate</name>
    </ligand>
</feature>
<dbReference type="EMBL" id="JAUSTY010000004">
    <property type="protein sequence ID" value="MDQ0165447.1"/>
    <property type="molecule type" value="Genomic_DNA"/>
</dbReference>
<comment type="catalytic activity">
    <reaction evidence="1 7">
        <text>guanosine(46) in tRNA + S-adenosyl-L-methionine = N(7)-methylguanosine(46) in tRNA + S-adenosyl-L-homocysteine</text>
        <dbReference type="Rhea" id="RHEA:42708"/>
        <dbReference type="Rhea" id="RHEA-COMP:10188"/>
        <dbReference type="Rhea" id="RHEA-COMP:10189"/>
        <dbReference type="ChEBI" id="CHEBI:57856"/>
        <dbReference type="ChEBI" id="CHEBI:59789"/>
        <dbReference type="ChEBI" id="CHEBI:74269"/>
        <dbReference type="ChEBI" id="CHEBI:74480"/>
        <dbReference type="EC" id="2.1.1.33"/>
    </reaction>
</comment>
<dbReference type="Proteomes" id="UP001235840">
    <property type="component" value="Unassembled WGS sequence"/>
</dbReference>
<keyword evidence="5 7" id="KW-0949">S-adenosyl-L-methionine</keyword>
<comment type="function">
    <text evidence="2 7">Catalyzes the formation of N(7)-methylguanine at position 46 (m7G46) in tRNA.</text>
</comment>
<dbReference type="GO" id="GO:0008176">
    <property type="term" value="F:tRNA (guanine(46)-N7)-methyltransferase activity"/>
    <property type="evidence" value="ECO:0007669"/>
    <property type="project" value="UniProtKB-EC"/>
</dbReference>
<dbReference type="InterPro" id="IPR003358">
    <property type="entry name" value="tRNA_(Gua-N-7)_MeTrfase_Trmb"/>
</dbReference>
<protein>
    <recommendedName>
        <fullName evidence="7">tRNA (guanine-N(7)-)-methyltransferase</fullName>
        <ecNumber evidence="7">2.1.1.33</ecNumber>
    </recommendedName>
    <alternativeName>
        <fullName evidence="7">tRNA (guanine(46)-N(7))-methyltransferase</fullName>
    </alternativeName>
    <alternativeName>
        <fullName evidence="7">tRNA(m7G46)-methyltransferase</fullName>
    </alternativeName>
</protein>